<comment type="subunit">
    <text evidence="7">Heterotrimeric transcription factor composed of three components, NF-YA, NF-YB and NF-YC. NF-YB and NF-YC must interact and dimerize for NF-YA association and DNA binding.</text>
</comment>
<evidence type="ECO:0000256" key="5">
    <source>
        <dbReference type="ARBA" id="ARBA00023163"/>
    </source>
</evidence>
<name>A0AAD5GGV5_AMBAR</name>
<dbReference type="InterPro" id="IPR018362">
    <property type="entry name" value="CCAAT-binding_factor_CS"/>
</dbReference>
<comment type="similarity">
    <text evidence="8">Belongs to the NFYA/HAP2 subunit family.</text>
</comment>
<dbReference type="PROSITE" id="PS51152">
    <property type="entry name" value="NFYA_HAP2_2"/>
    <property type="match status" value="1"/>
</dbReference>
<dbReference type="PANTHER" id="PTHR12632">
    <property type="entry name" value="TRANSCRIPTION FACTOR NF-Y ALPHA-RELATED"/>
    <property type="match status" value="1"/>
</dbReference>
<dbReference type="PROSITE" id="PS00686">
    <property type="entry name" value="NFYA_HAP2_1"/>
    <property type="match status" value="1"/>
</dbReference>
<dbReference type="Pfam" id="PF02045">
    <property type="entry name" value="CBFB_NFYA"/>
    <property type="match status" value="1"/>
</dbReference>
<dbReference type="Gene3D" id="6.10.250.2430">
    <property type="match status" value="1"/>
</dbReference>
<dbReference type="Proteomes" id="UP001206925">
    <property type="component" value="Unassembled WGS sequence"/>
</dbReference>
<reference evidence="10" key="1">
    <citation type="submission" date="2022-06" db="EMBL/GenBank/DDBJ databases">
        <title>Uncovering the hologenomic basis of an extraordinary plant invasion.</title>
        <authorList>
            <person name="Bieker V.C."/>
            <person name="Martin M.D."/>
            <person name="Gilbert T."/>
            <person name="Hodgins K."/>
            <person name="Battlay P."/>
            <person name="Petersen B."/>
            <person name="Wilson J."/>
        </authorList>
    </citation>
    <scope>NUCLEOTIDE SEQUENCE</scope>
    <source>
        <strain evidence="10">AA19_3_7</strain>
        <tissue evidence="10">Leaf</tissue>
    </source>
</reference>
<keyword evidence="11" id="KW-1185">Reference proteome</keyword>
<keyword evidence="6 8" id="KW-0539">Nucleus</keyword>
<feature type="region of interest" description="Disordered" evidence="9">
    <location>
        <begin position="188"/>
        <end position="237"/>
    </location>
</feature>
<comment type="subcellular location">
    <subcellularLocation>
        <location evidence="1 8">Nucleus</location>
    </subcellularLocation>
</comment>
<feature type="compositionally biased region" description="Polar residues" evidence="9">
    <location>
        <begin position="20"/>
        <end position="39"/>
    </location>
</feature>
<keyword evidence="3 8" id="KW-0238">DNA-binding</keyword>
<protein>
    <recommendedName>
        <fullName evidence="8">Nuclear transcription factor Y subunit</fullName>
    </recommendedName>
</protein>
<organism evidence="10 11">
    <name type="scientific">Ambrosia artemisiifolia</name>
    <name type="common">Common ragweed</name>
    <dbReference type="NCBI Taxonomy" id="4212"/>
    <lineage>
        <taxon>Eukaryota</taxon>
        <taxon>Viridiplantae</taxon>
        <taxon>Streptophyta</taxon>
        <taxon>Embryophyta</taxon>
        <taxon>Tracheophyta</taxon>
        <taxon>Spermatophyta</taxon>
        <taxon>Magnoliopsida</taxon>
        <taxon>eudicotyledons</taxon>
        <taxon>Gunneridae</taxon>
        <taxon>Pentapetalae</taxon>
        <taxon>asterids</taxon>
        <taxon>campanulids</taxon>
        <taxon>Asterales</taxon>
        <taxon>Asteraceae</taxon>
        <taxon>Asteroideae</taxon>
        <taxon>Heliantheae alliance</taxon>
        <taxon>Heliantheae</taxon>
        <taxon>Ambrosia</taxon>
    </lineage>
</organism>
<dbReference type="EMBL" id="JAMZMK010008345">
    <property type="protein sequence ID" value="KAI7740814.1"/>
    <property type="molecule type" value="Genomic_DNA"/>
</dbReference>
<evidence type="ECO:0000256" key="1">
    <source>
        <dbReference type="ARBA" id="ARBA00004123"/>
    </source>
</evidence>
<evidence type="ECO:0000256" key="7">
    <source>
        <dbReference type="ARBA" id="ARBA00025911"/>
    </source>
</evidence>
<accession>A0AAD5GGV5</accession>
<evidence type="ECO:0000256" key="4">
    <source>
        <dbReference type="ARBA" id="ARBA00023159"/>
    </source>
</evidence>
<dbReference type="GO" id="GO:0003677">
    <property type="term" value="F:DNA binding"/>
    <property type="evidence" value="ECO:0007669"/>
    <property type="project" value="UniProtKB-KW"/>
</dbReference>
<evidence type="ECO:0000256" key="6">
    <source>
        <dbReference type="ARBA" id="ARBA00023242"/>
    </source>
</evidence>
<keyword evidence="2 8" id="KW-0805">Transcription regulation</keyword>
<proteinExistence type="inferred from homology"/>
<feature type="region of interest" description="Disordered" evidence="9">
    <location>
        <begin position="20"/>
        <end position="69"/>
    </location>
</feature>
<dbReference type="GO" id="GO:0003700">
    <property type="term" value="F:DNA-binding transcription factor activity"/>
    <property type="evidence" value="ECO:0007669"/>
    <property type="project" value="UniProtKB-UniRule"/>
</dbReference>
<gene>
    <name evidence="10" type="ORF">M8C21_018433</name>
</gene>
<evidence type="ECO:0000256" key="3">
    <source>
        <dbReference type="ARBA" id="ARBA00023125"/>
    </source>
</evidence>
<evidence type="ECO:0000313" key="11">
    <source>
        <dbReference type="Proteomes" id="UP001206925"/>
    </source>
</evidence>
<keyword evidence="5 8" id="KW-0804">Transcription</keyword>
<evidence type="ECO:0000256" key="8">
    <source>
        <dbReference type="RuleBase" id="RU367155"/>
    </source>
</evidence>
<sequence>MFIGGGSCCDSIWISSMSSTAMPAHSSDSSPPEQSLDMESQSDEVISEEEDDASKETQNASSFRSDKNYQQHGVQNVLPSNGETPGQVPPLELVGHTIACAPNPYCDPYYGGMMAAYGQPMVHPQFLDMQARMPLPLEMAQEPVYVNAKQYHAILRRRQSRAKAELEKKLIKDRKPYLHESRHRHAMRRVRGSGGRFAKKTEVDPLKNTTGSVSSSALSSPQSVNSKRVHSESAESLETPRSGLNRCYVQSLLLGLEELVGWVCVFLSECLIFGGEAWSLRNAHVYYLMVGAHSAPASGRCIQLVSMGVNEHPQSSMDSRIGD</sequence>
<dbReference type="PRINTS" id="PR00616">
    <property type="entry name" value="CCAATSUBUNTB"/>
</dbReference>
<dbReference type="AlphaFoldDB" id="A0AAD5GGV5"/>
<evidence type="ECO:0000256" key="2">
    <source>
        <dbReference type="ARBA" id="ARBA00023015"/>
    </source>
</evidence>
<feature type="compositionally biased region" description="Low complexity" evidence="9">
    <location>
        <begin position="212"/>
        <end position="226"/>
    </location>
</feature>
<evidence type="ECO:0000256" key="9">
    <source>
        <dbReference type="SAM" id="MobiDB-lite"/>
    </source>
</evidence>
<keyword evidence="4" id="KW-0010">Activator</keyword>
<feature type="compositionally biased region" description="Acidic residues" evidence="9">
    <location>
        <begin position="40"/>
        <end position="53"/>
    </location>
</feature>
<dbReference type="GO" id="GO:0016602">
    <property type="term" value="C:CCAAT-binding factor complex"/>
    <property type="evidence" value="ECO:0007669"/>
    <property type="project" value="InterPro"/>
</dbReference>
<comment type="function">
    <text evidence="8">Component of the sequence-specific heterotrimeric transcription factor (NF-Y) which specifically recognizes a 5'-CCAAT-3' box motif found in the promoters of its target genes.</text>
</comment>
<comment type="caution">
    <text evidence="10">The sequence shown here is derived from an EMBL/GenBank/DDBJ whole genome shotgun (WGS) entry which is preliminary data.</text>
</comment>
<dbReference type="InterPro" id="IPR001289">
    <property type="entry name" value="NFYA"/>
</dbReference>
<evidence type="ECO:0000313" key="10">
    <source>
        <dbReference type="EMBL" id="KAI7740814.1"/>
    </source>
</evidence>
<dbReference type="SMART" id="SM00521">
    <property type="entry name" value="CBF"/>
    <property type="match status" value="1"/>
</dbReference>